<reference evidence="5 6" key="1">
    <citation type="submission" date="2020-05" db="EMBL/GenBank/DDBJ databases">
        <title>Genome sequence of Kribbella sandramycini ATCC 39419.</title>
        <authorList>
            <person name="Maclea K.S."/>
            <person name="Fair J.L."/>
        </authorList>
    </citation>
    <scope>NUCLEOTIDE SEQUENCE [LARGE SCALE GENOMIC DNA]</scope>
    <source>
        <strain evidence="5 6">ATCC 39419</strain>
    </source>
</reference>
<keyword evidence="2" id="KW-0812">Transmembrane</keyword>
<organism evidence="5 6">
    <name type="scientific">Kribbella sandramycini</name>
    <dbReference type="NCBI Taxonomy" id="60450"/>
    <lineage>
        <taxon>Bacteria</taxon>
        <taxon>Bacillati</taxon>
        <taxon>Actinomycetota</taxon>
        <taxon>Actinomycetes</taxon>
        <taxon>Propionibacteriales</taxon>
        <taxon>Kribbellaceae</taxon>
        <taxon>Kribbella</taxon>
    </lineage>
</organism>
<evidence type="ECO:0000313" key="4">
    <source>
        <dbReference type="EMBL" id="MBB6565691.1"/>
    </source>
</evidence>
<keyword evidence="2" id="KW-0472">Membrane</keyword>
<sequence length="257" mass="26317">MTETDDTKTPYGPGFTAACIVIVAVLVCGVVLLVAGRGADAGDATTHLADPAAAAAGARAGEAGAPLATAEPAAPPVGRAGGCGGSASDRSVPSKAPAVDGWEVSNRVVVPRSAAVGPAKTDPDGFRRCFAHSPTGALYAAYNALAAMADQSKLVSIARRLMLPSAETEQLIRQLSKESATGFSSVQPTGYRMLAAADDRVTVLLALPVESVYMSATLTLVWHQGDWRLQPPPPGEAVGAPFAQHRDLGDFVKWSGI</sequence>
<evidence type="ECO:0000313" key="6">
    <source>
        <dbReference type="Proteomes" id="UP000534306"/>
    </source>
</evidence>
<keyword evidence="6" id="KW-1185">Reference proteome</keyword>
<evidence type="ECO:0000259" key="3">
    <source>
        <dbReference type="Pfam" id="PF26526"/>
    </source>
</evidence>
<dbReference type="InterPro" id="IPR058488">
    <property type="entry name" value="DUF8175"/>
</dbReference>
<dbReference type="Pfam" id="PF26526">
    <property type="entry name" value="DUF8175"/>
    <property type="match status" value="1"/>
</dbReference>
<evidence type="ECO:0000313" key="5">
    <source>
        <dbReference type="EMBL" id="NOL41953.1"/>
    </source>
</evidence>
<feature type="region of interest" description="Disordered" evidence="1">
    <location>
        <begin position="66"/>
        <end position="98"/>
    </location>
</feature>
<protein>
    <recommendedName>
        <fullName evidence="3">DUF8175 domain-containing protein</fullName>
    </recommendedName>
</protein>
<proteinExistence type="predicted"/>
<dbReference type="RefSeq" id="WP_171674418.1">
    <property type="nucleotide sequence ID" value="NZ_BAAAGT010000001.1"/>
</dbReference>
<dbReference type="EMBL" id="JACHKF010000001">
    <property type="protein sequence ID" value="MBB6565691.1"/>
    <property type="molecule type" value="Genomic_DNA"/>
</dbReference>
<dbReference type="Proteomes" id="UP000534306">
    <property type="component" value="Unassembled WGS sequence"/>
</dbReference>
<keyword evidence="2" id="KW-1133">Transmembrane helix</keyword>
<dbReference type="AlphaFoldDB" id="A0A7Y4L097"/>
<evidence type="ECO:0000256" key="2">
    <source>
        <dbReference type="SAM" id="Phobius"/>
    </source>
</evidence>
<feature type="transmembrane region" description="Helical" evidence="2">
    <location>
        <begin position="15"/>
        <end position="35"/>
    </location>
</feature>
<dbReference type="EMBL" id="JABJRC010000003">
    <property type="protein sequence ID" value="NOL41953.1"/>
    <property type="molecule type" value="Genomic_DNA"/>
</dbReference>
<accession>A0A7Y4L097</accession>
<comment type="caution">
    <text evidence="5">The sequence shown here is derived from an EMBL/GenBank/DDBJ whole genome shotgun (WGS) entry which is preliminary data.</text>
</comment>
<evidence type="ECO:0000256" key="1">
    <source>
        <dbReference type="SAM" id="MobiDB-lite"/>
    </source>
</evidence>
<feature type="domain" description="DUF8175" evidence="3">
    <location>
        <begin position="69"/>
        <end position="252"/>
    </location>
</feature>
<name>A0A7Y4L097_9ACTN</name>
<reference evidence="4 7" key="2">
    <citation type="submission" date="2020-08" db="EMBL/GenBank/DDBJ databases">
        <title>Sequencing the genomes of 1000 actinobacteria strains.</title>
        <authorList>
            <person name="Klenk H.-P."/>
        </authorList>
    </citation>
    <scope>NUCLEOTIDE SEQUENCE [LARGE SCALE GENOMIC DNA]</scope>
    <source>
        <strain evidence="4 7">DSM 15626</strain>
    </source>
</reference>
<evidence type="ECO:0000313" key="7">
    <source>
        <dbReference type="Proteomes" id="UP000553957"/>
    </source>
</evidence>
<dbReference type="Proteomes" id="UP000553957">
    <property type="component" value="Unassembled WGS sequence"/>
</dbReference>
<gene>
    <name evidence="4" type="ORF">HNR71_001328</name>
    <name evidence="5" type="ORF">HPO96_17035</name>
</gene>